<dbReference type="GO" id="GO:0003824">
    <property type="term" value="F:catalytic activity"/>
    <property type="evidence" value="ECO:0007669"/>
    <property type="project" value="InterPro"/>
</dbReference>
<gene>
    <name evidence="3" type="ORF">FHS30_002692</name>
</gene>
<evidence type="ECO:0000313" key="4">
    <source>
        <dbReference type="Proteomes" id="UP000559987"/>
    </source>
</evidence>
<dbReference type="RefSeq" id="WP_183910987.1">
    <property type="nucleotide sequence ID" value="NZ_JACHXZ010000004.1"/>
</dbReference>
<feature type="domain" description="Endonuclease/exonuclease/phosphatase" evidence="2">
    <location>
        <begin position="497"/>
        <end position="770"/>
    </location>
</feature>
<keyword evidence="1" id="KW-0732">Signal</keyword>
<accession>A0A839USR3</accession>
<dbReference type="Proteomes" id="UP000559987">
    <property type="component" value="Unassembled WGS sequence"/>
</dbReference>
<dbReference type="EMBL" id="JACHXZ010000004">
    <property type="protein sequence ID" value="MBB3169479.1"/>
    <property type="molecule type" value="Genomic_DNA"/>
</dbReference>
<dbReference type="SUPFAM" id="SSF56219">
    <property type="entry name" value="DNase I-like"/>
    <property type="match status" value="1"/>
</dbReference>
<feature type="signal peptide" evidence="1">
    <location>
        <begin position="1"/>
        <end position="25"/>
    </location>
</feature>
<evidence type="ECO:0000313" key="3">
    <source>
        <dbReference type="EMBL" id="MBB3169479.1"/>
    </source>
</evidence>
<sequence length="799" mass="85511">MKIPFGLRRLSLGMALAAAGLQAQAQVNISEIHYDNSGADTGEAIEIAGPLGTDVTGWSLVLYNGSSSSGKPYKTHTFSGALASSADCDGEGYAVAEIAGIQNGSPDGIALVDAAGVLVSFISYEGAFVGVTGPADGVMSTDIGVAETSGTPAGFSLSRTGSSWSGPAESHFGTCANPVAEEPAPLMKIHQVQGAGDSVTLSTPVQIEGIVVGDYQRSDQLRAFFVQEEDADADADPATSEGIYVYCGNRCDVDVSVGDLVRVTGTPKEYYGMSQLNVGRSSDVELVSTAQALPTPVEMTLPVPVSATNLDDAQAEIDAYYEAREGMLVRWTKPLSVVAHFNLGRYGTMQLADERLYQFTHLQPPSAEGFEAHQIATAARTLMLDDGSGMQNPEPTPYPMPGLSGDNYLRAGDTLANLTGPLHYSFSNWTVQPVPEQFSYDFVASNPRTEAPQPWRDSLTVASFNLLNYFTTLDLGPDVCGPDANMGCRGADNTDELARQQAKLVAALCEMDADIVGLIELENPNLGSVGETPLDTLVNAVNAACGGYASVHTGTLGTDAATVGIMYKPSSAMLEGAHAVLDTPDYVDPMNTGRGKHRPMLAQTFRDLRTGKVFTLAMAHLKAKSSSCGEGDDDVARGQGTCNGTRTAAVEVALDWLKGRPTGTVSPHLLVMGDLNAYRYEDPIMAFMREGILDLSRRFGNEAYSYTYDGQLGYLDHALGSRSIQPFVRRVHYWHINADELPLFDYNGEYKPDNYLVSLYGDHAYRASDHDPVIVELYFRGRFPPGHDPRTEKGKAGKR</sequence>
<dbReference type="PANTHER" id="PTHR42834:SF1">
    <property type="entry name" value="ENDONUCLEASE_EXONUCLEASE_PHOSPHATASE FAMILY PROTEIN (AFU_ORTHOLOGUE AFUA_3G09210)"/>
    <property type="match status" value="1"/>
</dbReference>
<evidence type="ECO:0000259" key="2">
    <source>
        <dbReference type="Pfam" id="PF03372"/>
    </source>
</evidence>
<dbReference type="CDD" id="cd04486">
    <property type="entry name" value="YhcR_OBF_like"/>
    <property type="match status" value="1"/>
</dbReference>
<organism evidence="3 4">
    <name type="scientific">Simiduia aestuariiviva</name>
    <dbReference type="NCBI Taxonomy" id="1510459"/>
    <lineage>
        <taxon>Bacteria</taxon>
        <taxon>Pseudomonadati</taxon>
        <taxon>Pseudomonadota</taxon>
        <taxon>Gammaproteobacteria</taxon>
        <taxon>Cellvibrionales</taxon>
        <taxon>Cellvibrionaceae</taxon>
        <taxon>Simiduia</taxon>
    </lineage>
</organism>
<dbReference type="PANTHER" id="PTHR42834">
    <property type="entry name" value="ENDONUCLEASE/EXONUCLEASE/PHOSPHATASE FAMILY PROTEIN (AFU_ORTHOLOGUE AFUA_3G09210)"/>
    <property type="match status" value="1"/>
</dbReference>
<dbReference type="Gene3D" id="3.60.10.10">
    <property type="entry name" value="Endonuclease/exonuclease/phosphatase"/>
    <property type="match status" value="1"/>
</dbReference>
<dbReference type="Pfam" id="PF03372">
    <property type="entry name" value="Exo_endo_phos"/>
    <property type="match status" value="1"/>
</dbReference>
<proteinExistence type="predicted"/>
<name>A0A839USR3_9GAMM</name>
<dbReference type="InterPro" id="IPR036691">
    <property type="entry name" value="Endo/exonu/phosph_ase_sf"/>
</dbReference>
<dbReference type="InterPro" id="IPR047971">
    <property type="entry name" value="ExeM-like"/>
</dbReference>
<dbReference type="NCBIfam" id="NF033681">
    <property type="entry name" value="ExeM_NucH_DNase"/>
    <property type="match status" value="1"/>
</dbReference>
<keyword evidence="4" id="KW-1185">Reference proteome</keyword>
<feature type="chain" id="PRO_5032298374" description="Endonuclease/exonuclease/phosphatase domain-containing protein" evidence="1">
    <location>
        <begin position="26"/>
        <end position="799"/>
    </location>
</feature>
<evidence type="ECO:0000256" key="1">
    <source>
        <dbReference type="SAM" id="SignalP"/>
    </source>
</evidence>
<protein>
    <recommendedName>
        <fullName evidence="2">Endonuclease/exonuclease/phosphatase domain-containing protein</fullName>
    </recommendedName>
</protein>
<dbReference type="InterPro" id="IPR005135">
    <property type="entry name" value="Endo/exonuclease/phosphatase"/>
</dbReference>
<dbReference type="AlphaFoldDB" id="A0A839USR3"/>
<reference evidence="3 4" key="1">
    <citation type="submission" date="2020-08" db="EMBL/GenBank/DDBJ databases">
        <title>Genomic Encyclopedia of Type Strains, Phase III (KMG-III): the genomes of soil and plant-associated and newly described type strains.</title>
        <authorList>
            <person name="Whitman W."/>
        </authorList>
    </citation>
    <scope>NUCLEOTIDE SEQUENCE [LARGE SCALE GENOMIC DNA]</scope>
    <source>
        <strain evidence="3 4">CECT 8571</strain>
    </source>
</reference>
<comment type="caution">
    <text evidence="3">The sequence shown here is derived from an EMBL/GenBank/DDBJ whole genome shotgun (WGS) entry which is preliminary data.</text>
</comment>